<dbReference type="AlphaFoldDB" id="A0A7I9V4T0"/>
<proteinExistence type="predicted"/>
<organism evidence="1 2">
    <name type="scientific">Gordonia spumicola</name>
    <dbReference type="NCBI Taxonomy" id="589161"/>
    <lineage>
        <taxon>Bacteria</taxon>
        <taxon>Bacillati</taxon>
        <taxon>Actinomycetota</taxon>
        <taxon>Actinomycetes</taxon>
        <taxon>Mycobacteriales</taxon>
        <taxon>Gordoniaceae</taxon>
        <taxon>Gordonia</taxon>
    </lineage>
</organism>
<dbReference type="RefSeq" id="WP_161894120.1">
    <property type="nucleotide sequence ID" value="NZ_BJOV01000002.1"/>
</dbReference>
<dbReference type="Proteomes" id="UP000444960">
    <property type="component" value="Unassembled WGS sequence"/>
</dbReference>
<dbReference type="OrthoDB" id="1780383at2"/>
<gene>
    <name evidence="1" type="ORF">nbrc107696_06380</name>
</gene>
<sequence>MTVAIALPTLVLSDDEKLSVEALRQRLVAVRVHNKKKADLYEGHTDPDDLGIAAPKDLPDLINAVMGWPGTVVDVLEERLELRGWTGAEDTRLVDVFRDNHLGVESGRGHLDALIYGVGFTTVGRGDANAGEPDVLVTAESTESCTVDWDYRSRRARSALSQTSDEHGTVVMETLYLPNETIRFEKSVGGRLVVVGRDVHNLGRVPVARMLNRDRASDVSGRSEITRPVAYYTRAAVRTLSGMEINREFYTSPKWTILNADPEVFGMSEEKSPEQNARAGFRATAGRLNIVPVQYDEDGNPVTPSFHEFRPAPPTPYIEQIKAYSQLLAAESGIPAPYLGFVTDNPSSADSIRQQEYRLVKRAERRQTSFGYGWLEVGRLALEIMGEYDVETFREIGVNWRDASTPTRAAAADEASKLIGSGVLAPTSVVTYDRVGLSPQEQQQLKAEQRADGVSALIAKIGEQPQAIAEAAEDPTRDANVLKARFEALGIAVRAGVDPEDAANRLGLNGIKLTGGIPVALRMPEQDAAKLESR</sequence>
<protein>
    <recommendedName>
        <fullName evidence="3">Portal protein</fullName>
    </recommendedName>
</protein>
<evidence type="ECO:0008006" key="3">
    <source>
        <dbReference type="Google" id="ProtNLM"/>
    </source>
</evidence>
<keyword evidence="2" id="KW-1185">Reference proteome</keyword>
<accession>A0A7I9V4T0</accession>
<evidence type="ECO:0000313" key="1">
    <source>
        <dbReference type="EMBL" id="GEE00192.1"/>
    </source>
</evidence>
<evidence type="ECO:0000313" key="2">
    <source>
        <dbReference type="Proteomes" id="UP000444960"/>
    </source>
</evidence>
<dbReference type="EMBL" id="BJOV01000002">
    <property type="protein sequence ID" value="GEE00192.1"/>
    <property type="molecule type" value="Genomic_DNA"/>
</dbReference>
<dbReference type="InterPro" id="IPR021145">
    <property type="entry name" value="Portal_protein_SPP1_Gp6-like"/>
</dbReference>
<dbReference type="Pfam" id="PF05133">
    <property type="entry name" value="SPP1_portal"/>
    <property type="match status" value="1"/>
</dbReference>
<name>A0A7I9V4T0_9ACTN</name>
<comment type="caution">
    <text evidence="1">The sequence shown here is derived from an EMBL/GenBank/DDBJ whole genome shotgun (WGS) entry which is preliminary data.</text>
</comment>
<reference evidence="2" key="1">
    <citation type="submission" date="2019-06" db="EMBL/GenBank/DDBJ databases">
        <title>Gordonia isolated from sludge of a wastewater treatment plant.</title>
        <authorList>
            <person name="Tamura T."/>
            <person name="Aoyama K."/>
            <person name="Kang Y."/>
            <person name="Saito S."/>
            <person name="Akiyama N."/>
            <person name="Yazawa K."/>
            <person name="Gonoi T."/>
            <person name="Mikami Y."/>
        </authorList>
    </citation>
    <scope>NUCLEOTIDE SEQUENCE [LARGE SCALE GENOMIC DNA]</scope>
    <source>
        <strain evidence="2">NBRC 107696</strain>
    </source>
</reference>